<gene>
    <name evidence="1" type="primary">AVEN_156720_1</name>
    <name evidence="1" type="ORF">NPIL_186181</name>
</gene>
<evidence type="ECO:0000313" key="2">
    <source>
        <dbReference type="Proteomes" id="UP000887013"/>
    </source>
</evidence>
<organism evidence="1 2">
    <name type="scientific">Nephila pilipes</name>
    <name type="common">Giant wood spider</name>
    <name type="synonym">Nephila maculata</name>
    <dbReference type="NCBI Taxonomy" id="299642"/>
    <lineage>
        <taxon>Eukaryota</taxon>
        <taxon>Metazoa</taxon>
        <taxon>Ecdysozoa</taxon>
        <taxon>Arthropoda</taxon>
        <taxon>Chelicerata</taxon>
        <taxon>Arachnida</taxon>
        <taxon>Araneae</taxon>
        <taxon>Araneomorphae</taxon>
        <taxon>Entelegynae</taxon>
        <taxon>Araneoidea</taxon>
        <taxon>Nephilidae</taxon>
        <taxon>Nephila</taxon>
    </lineage>
</organism>
<comment type="caution">
    <text evidence="1">The sequence shown here is derived from an EMBL/GenBank/DDBJ whole genome shotgun (WGS) entry which is preliminary data.</text>
</comment>
<evidence type="ECO:0000313" key="1">
    <source>
        <dbReference type="EMBL" id="GFS69633.1"/>
    </source>
</evidence>
<reference evidence="1" key="1">
    <citation type="submission" date="2020-08" db="EMBL/GenBank/DDBJ databases">
        <title>Multicomponent nature underlies the extraordinary mechanical properties of spider dragline silk.</title>
        <authorList>
            <person name="Kono N."/>
            <person name="Nakamura H."/>
            <person name="Mori M."/>
            <person name="Yoshida Y."/>
            <person name="Ohtoshi R."/>
            <person name="Malay A.D."/>
            <person name="Moran D.A.P."/>
            <person name="Tomita M."/>
            <person name="Numata K."/>
            <person name="Arakawa K."/>
        </authorList>
    </citation>
    <scope>NUCLEOTIDE SEQUENCE</scope>
</reference>
<dbReference type="Proteomes" id="UP000887013">
    <property type="component" value="Unassembled WGS sequence"/>
</dbReference>
<name>A0A8X6MNI3_NEPPI</name>
<dbReference type="EMBL" id="BMAW01000572">
    <property type="protein sequence ID" value="GFS69633.1"/>
    <property type="molecule type" value="Genomic_DNA"/>
</dbReference>
<proteinExistence type="predicted"/>
<sequence length="148" mass="16877">MGLRMPPKILVTCGEKLKVLLGLIQRNFFQNPHKVNFYVPNCITRITFGGFEDRSLATTRKNLGLRRRFERVKEIKTFDMCGMLDIDLVIQPRFLLSGITNRVCLLKAKDELSLLARSGAFRLQIENISIFTRKCDASSSIVVGMKKP</sequence>
<protein>
    <submittedName>
        <fullName evidence="1">Uncharacterized protein</fullName>
    </submittedName>
</protein>
<accession>A0A8X6MNI3</accession>
<dbReference type="AlphaFoldDB" id="A0A8X6MNI3"/>
<keyword evidence="2" id="KW-1185">Reference proteome</keyword>